<protein>
    <submittedName>
        <fullName evidence="3">Alkaline phosphatase D</fullName>
    </submittedName>
</protein>
<dbReference type="AlphaFoldDB" id="A0A4R2KD60"/>
<comment type="caution">
    <text evidence="3">The sequence shown here is derived from an EMBL/GenBank/DDBJ whole genome shotgun (WGS) entry which is preliminary data.</text>
</comment>
<keyword evidence="4" id="KW-1185">Reference proteome</keyword>
<feature type="domain" description="PhoD-like phosphatase metallophosphatase" evidence="1">
    <location>
        <begin position="143"/>
        <end position="538"/>
    </location>
</feature>
<dbReference type="Proteomes" id="UP000294980">
    <property type="component" value="Unassembled WGS sequence"/>
</dbReference>
<dbReference type="PANTHER" id="PTHR43606:SF2">
    <property type="entry name" value="ALKALINE PHOSPHATASE FAMILY PROTEIN (AFU_ORTHOLOGUE AFUA_5G03860)"/>
    <property type="match status" value="1"/>
</dbReference>
<dbReference type="InterPro" id="IPR038607">
    <property type="entry name" value="PhoD-like_sf"/>
</dbReference>
<feature type="domain" description="Phospholipase D N-terminal" evidence="2">
    <location>
        <begin position="43"/>
        <end position="132"/>
    </location>
</feature>
<dbReference type="PANTHER" id="PTHR43606">
    <property type="entry name" value="PHOSPHATASE, PUTATIVE (AFU_ORTHOLOGUE AFUA_6G08710)-RELATED"/>
    <property type="match status" value="1"/>
</dbReference>
<gene>
    <name evidence="3" type="ORF">EV688_12253</name>
</gene>
<evidence type="ECO:0000259" key="1">
    <source>
        <dbReference type="Pfam" id="PF09423"/>
    </source>
</evidence>
<dbReference type="Gene3D" id="2.60.40.380">
    <property type="entry name" value="Purple acid phosphatase-like, N-terminal"/>
    <property type="match status" value="1"/>
</dbReference>
<dbReference type="RefSeq" id="WP_117319510.1">
    <property type="nucleotide sequence ID" value="NZ_QQSW01000029.1"/>
</dbReference>
<evidence type="ECO:0000313" key="3">
    <source>
        <dbReference type="EMBL" id="TCO71443.1"/>
    </source>
</evidence>
<dbReference type="InterPro" id="IPR006311">
    <property type="entry name" value="TAT_signal"/>
</dbReference>
<dbReference type="EMBL" id="SLWX01000022">
    <property type="protein sequence ID" value="TCO71443.1"/>
    <property type="molecule type" value="Genomic_DNA"/>
</dbReference>
<dbReference type="InterPro" id="IPR032093">
    <property type="entry name" value="PhoD_N"/>
</dbReference>
<evidence type="ECO:0000259" key="2">
    <source>
        <dbReference type="Pfam" id="PF16655"/>
    </source>
</evidence>
<dbReference type="InterPro" id="IPR018946">
    <property type="entry name" value="PhoD-like_MPP"/>
</dbReference>
<sequence length="561" mass="61846">MFSRRDFLRVSSLLGGGVVLSTALSGRSVLAQQPALSAATFAHGVASGDPLSDGMILWTRATPDGAPTSLTLFWELALDDAFREVLRSGTVEATVERDYTVKIDVRELEPGETYYYRFRSASAESGVGRARTLPAAGVAAVKLAVLSCSNYPAGYFHAYREASRLDDLDAFVHLGDYIYEYGANGYATERAQALGRLLPDSNAGELYTLDDYRRRYALYRSDEDLQAMHAAAPCIAVWDDHEVANDTWREGAENHSPDEGDFDARKLAAVQAWHEWLPVRPPAGVPSEQIYRSFDFGGLLALHMLDTRIIARDRQLDYADYRDPETGQMDAEGFSADLSRADRSLLGDSQLAWLGAQLAGSDATWQVLGQQVLMGRMFMPAEVLGAESYRDIPARLEALAVLKSRLLAGESLSQQDLARLQRVTPYNLDAWDGYPAEREKLYAVAQQSGKQIVSLAGDTHNAWHSRLTDRNGNAVGVELATSSVTSPGMEVYFQMNADTAARLAEGLTLLIDDLQYCNLHQRGYLTVTATASDLQAEWTFIDSVHTRDYRIAGVHREVFTA</sequence>
<proteinExistence type="predicted"/>
<evidence type="ECO:0000313" key="4">
    <source>
        <dbReference type="Proteomes" id="UP000294980"/>
    </source>
</evidence>
<dbReference type="InterPro" id="IPR052900">
    <property type="entry name" value="Phospholipid_Metab_Enz"/>
</dbReference>
<dbReference type="InterPro" id="IPR029052">
    <property type="entry name" value="Metallo-depent_PP-like"/>
</dbReference>
<dbReference type="CDD" id="cd07389">
    <property type="entry name" value="MPP_PhoD"/>
    <property type="match status" value="1"/>
</dbReference>
<name>A0A4R2KD60_9GAMM</name>
<dbReference type="SUPFAM" id="SSF56300">
    <property type="entry name" value="Metallo-dependent phosphatases"/>
    <property type="match status" value="1"/>
</dbReference>
<dbReference type="OrthoDB" id="327733at2"/>
<dbReference type="Gene3D" id="3.60.21.70">
    <property type="entry name" value="PhoD-like phosphatase"/>
    <property type="match status" value="1"/>
</dbReference>
<dbReference type="PROSITE" id="PS51318">
    <property type="entry name" value="TAT"/>
    <property type="match status" value="1"/>
</dbReference>
<dbReference type="Pfam" id="PF09423">
    <property type="entry name" value="PhoD"/>
    <property type="match status" value="1"/>
</dbReference>
<dbReference type="Pfam" id="PF16655">
    <property type="entry name" value="PhoD_N"/>
    <property type="match status" value="1"/>
</dbReference>
<organism evidence="3 4">
    <name type="scientific">Chromatocurvus halotolerans</name>
    <dbReference type="NCBI Taxonomy" id="1132028"/>
    <lineage>
        <taxon>Bacteria</taxon>
        <taxon>Pseudomonadati</taxon>
        <taxon>Pseudomonadota</taxon>
        <taxon>Gammaproteobacteria</taxon>
        <taxon>Cellvibrionales</taxon>
        <taxon>Halieaceae</taxon>
        <taxon>Chromatocurvus</taxon>
    </lineage>
</organism>
<accession>A0A4R2KD60</accession>
<reference evidence="3 4" key="1">
    <citation type="submission" date="2019-03" db="EMBL/GenBank/DDBJ databases">
        <title>Genomic Encyclopedia of Type Strains, Phase IV (KMG-IV): sequencing the most valuable type-strain genomes for metagenomic binning, comparative biology and taxonomic classification.</title>
        <authorList>
            <person name="Goeker M."/>
        </authorList>
    </citation>
    <scope>NUCLEOTIDE SEQUENCE [LARGE SCALE GENOMIC DNA]</scope>
    <source>
        <strain evidence="3 4">DSM 23344</strain>
    </source>
</reference>